<evidence type="ECO:0000256" key="1">
    <source>
        <dbReference type="ARBA" id="ARBA00022448"/>
    </source>
</evidence>
<keyword evidence="2" id="KW-0547">Nucleotide-binding</keyword>
<dbReference type="EMBL" id="PZKE01000002">
    <property type="protein sequence ID" value="PTE15871.1"/>
    <property type="molecule type" value="Genomic_DNA"/>
</dbReference>
<evidence type="ECO:0000259" key="6">
    <source>
        <dbReference type="PROSITE" id="PS50893"/>
    </source>
</evidence>
<dbReference type="PROSITE" id="PS50893">
    <property type="entry name" value="ABC_TRANSPORTER_2"/>
    <property type="match status" value="1"/>
</dbReference>
<keyword evidence="3 7" id="KW-0067">ATP-binding</keyword>
<dbReference type="GO" id="GO:0016887">
    <property type="term" value="F:ATP hydrolysis activity"/>
    <property type="evidence" value="ECO:0007669"/>
    <property type="project" value="InterPro"/>
</dbReference>
<dbReference type="CDD" id="cd03214">
    <property type="entry name" value="ABC_Iron-Siderophores_B12_Hemin"/>
    <property type="match status" value="1"/>
</dbReference>
<dbReference type="Proteomes" id="UP000241362">
    <property type="component" value="Unassembled WGS sequence"/>
</dbReference>
<gene>
    <name evidence="7" type="ORF">C5F44_02185</name>
</gene>
<reference evidence="7 8" key="1">
    <citation type="submission" date="2018-03" db="EMBL/GenBank/DDBJ databases">
        <title>Rhodobacter blasticus.</title>
        <authorList>
            <person name="Meyer T.E."/>
            <person name="Miller S."/>
            <person name="Lodha T."/>
            <person name="Gandham S."/>
            <person name="Chintalapati S."/>
            <person name="Chintalapati V.R."/>
        </authorList>
    </citation>
    <scope>NUCLEOTIDE SEQUENCE [LARGE SCALE GENOMIC DNA]</scope>
    <source>
        <strain evidence="7 8">DSM 2131</strain>
    </source>
</reference>
<evidence type="ECO:0000256" key="4">
    <source>
        <dbReference type="ARBA" id="ARBA00022967"/>
    </source>
</evidence>
<name>A0A2T4JDB1_FUSBL</name>
<dbReference type="AlphaFoldDB" id="A0A2T4JDB1"/>
<sequence length="259" mass="27269">MLQIDDLKVTLGGRDILHGISLQVRPGEVVAICGPNGAGKSTLLRAALGEVPAQGRVTLNGQDLRQGKPQALARLRAVLPQDTQAAFPFTVAEIVAMGQDAGDFAPEPGLVRRALAEVGLDHLADASIQTLSGGERQRAHLARALAQVWQPVGPQGARWLFLDEPVASLDLGHQLFVMRLMRRYADAGGGVVAVMHDLNLTAMFADRIAFVIGGRIAACGPPDAVLDPGLLERAYGCRIAMNTAPASGPWFVPQAAQAG</sequence>
<evidence type="ECO:0000256" key="5">
    <source>
        <dbReference type="ARBA" id="ARBA00037066"/>
    </source>
</evidence>
<dbReference type="PANTHER" id="PTHR42794">
    <property type="entry name" value="HEMIN IMPORT ATP-BINDING PROTEIN HMUV"/>
    <property type="match status" value="1"/>
</dbReference>
<dbReference type="NCBIfam" id="NF010068">
    <property type="entry name" value="PRK13548.1"/>
    <property type="match status" value="1"/>
</dbReference>
<protein>
    <submittedName>
        <fullName evidence="7">Heme ABC transporter ATP-binding protein</fullName>
    </submittedName>
</protein>
<dbReference type="InterPro" id="IPR027417">
    <property type="entry name" value="P-loop_NTPase"/>
</dbReference>
<evidence type="ECO:0000313" key="7">
    <source>
        <dbReference type="EMBL" id="PTE15871.1"/>
    </source>
</evidence>
<feature type="domain" description="ABC transporter" evidence="6">
    <location>
        <begin position="2"/>
        <end position="238"/>
    </location>
</feature>
<dbReference type="InterPro" id="IPR003593">
    <property type="entry name" value="AAA+_ATPase"/>
</dbReference>
<accession>A0A2T4JDB1</accession>
<dbReference type="PANTHER" id="PTHR42794:SF1">
    <property type="entry name" value="HEMIN IMPORT ATP-BINDING PROTEIN HMUV"/>
    <property type="match status" value="1"/>
</dbReference>
<dbReference type="Gene3D" id="3.40.50.300">
    <property type="entry name" value="P-loop containing nucleotide triphosphate hydrolases"/>
    <property type="match status" value="1"/>
</dbReference>
<evidence type="ECO:0000256" key="2">
    <source>
        <dbReference type="ARBA" id="ARBA00022741"/>
    </source>
</evidence>
<comment type="function">
    <text evidence="5">Part of the ABC transporter complex HmuTUV involved in hemin import. Responsible for energy coupling to the transport system.</text>
</comment>
<dbReference type="SUPFAM" id="SSF52540">
    <property type="entry name" value="P-loop containing nucleoside triphosphate hydrolases"/>
    <property type="match status" value="1"/>
</dbReference>
<dbReference type="Pfam" id="PF00005">
    <property type="entry name" value="ABC_tran"/>
    <property type="match status" value="1"/>
</dbReference>
<proteinExistence type="predicted"/>
<keyword evidence="4" id="KW-1278">Translocase</keyword>
<dbReference type="InterPro" id="IPR003439">
    <property type="entry name" value="ABC_transporter-like_ATP-bd"/>
</dbReference>
<evidence type="ECO:0000313" key="8">
    <source>
        <dbReference type="Proteomes" id="UP000241362"/>
    </source>
</evidence>
<evidence type="ECO:0000256" key="3">
    <source>
        <dbReference type="ARBA" id="ARBA00022840"/>
    </source>
</evidence>
<dbReference type="SMART" id="SM00382">
    <property type="entry name" value="AAA"/>
    <property type="match status" value="1"/>
</dbReference>
<comment type="caution">
    <text evidence="7">The sequence shown here is derived from an EMBL/GenBank/DDBJ whole genome shotgun (WGS) entry which is preliminary data.</text>
</comment>
<organism evidence="7 8">
    <name type="scientific">Fuscovulum blasticum DSM 2131</name>
    <dbReference type="NCBI Taxonomy" id="1188250"/>
    <lineage>
        <taxon>Bacteria</taxon>
        <taxon>Pseudomonadati</taxon>
        <taxon>Pseudomonadota</taxon>
        <taxon>Alphaproteobacteria</taxon>
        <taxon>Rhodobacterales</taxon>
        <taxon>Paracoccaceae</taxon>
        <taxon>Pseudogemmobacter</taxon>
    </lineage>
</organism>
<keyword evidence="8" id="KW-1185">Reference proteome</keyword>
<keyword evidence="1" id="KW-0813">Transport</keyword>
<dbReference type="GO" id="GO:0005524">
    <property type="term" value="F:ATP binding"/>
    <property type="evidence" value="ECO:0007669"/>
    <property type="project" value="UniProtKB-KW"/>
</dbReference>